<sequence>MAANLDNRYFSLFGSFPNNFFGRSMAFNNLKQTSEEIFDENDNKENGEKLAENVYPSFATTSNFQHKALILTDYREECMLNYNICSNPETAYTSFFDKINEKRKTADNFDSIENISKLNYVSFSPKFSHRRLPAPGWDEKLIQKIENFRSLKHIQGKILSFKKHYKKGFRYRTKQRSPLRVQLLKYKCLNSIYGDLEFIVEAKKLLDSKCTA</sequence>
<protein>
    <submittedName>
        <fullName evidence="2">Ribosomal protein S15</fullName>
    </submittedName>
</protein>
<accession>A0AC35FW76</accession>
<proteinExistence type="predicted"/>
<dbReference type="WBParaSite" id="PS1159_v2.g21217.t1">
    <property type="protein sequence ID" value="PS1159_v2.g21217.t1"/>
    <property type="gene ID" value="PS1159_v2.g21217"/>
</dbReference>
<evidence type="ECO:0000313" key="2">
    <source>
        <dbReference type="WBParaSite" id="PS1159_v2.g21217.t1"/>
    </source>
</evidence>
<dbReference type="Proteomes" id="UP000887580">
    <property type="component" value="Unplaced"/>
</dbReference>
<name>A0AC35FW76_9BILA</name>
<evidence type="ECO:0000313" key="1">
    <source>
        <dbReference type="Proteomes" id="UP000887580"/>
    </source>
</evidence>
<reference evidence="2" key="1">
    <citation type="submission" date="2022-11" db="UniProtKB">
        <authorList>
            <consortium name="WormBaseParasite"/>
        </authorList>
    </citation>
    <scope>IDENTIFICATION</scope>
</reference>
<organism evidence="1 2">
    <name type="scientific">Panagrolaimus sp. PS1159</name>
    <dbReference type="NCBI Taxonomy" id="55785"/>
    <lineage>
        <taxon>Eukaryota</taxon>
        <taxon>Metazoa</taxon>
        <taxon>Ecdysozoa</taxon>
        <taxon>Nematoda</taxon>
        <taxon>Chromadorea</taxon>
        <taxon>Rhabditida</taxon>
        <taxon>Tylenchina</taxon>
        <taxon>Panagrolaimomorpha</taxon>
        <taxon>Panagrolaimoidea</taxon>
        <taxon>Panagrolaimidae</taxon>
        <taxon>Panagrolaimus</taxon>
    </lineage>
</organism>